<reference evidence="2 4" key="1">
    <citation type="journal article" date="2011" name="Nature">
        <title>The Medicago genome provides insight into the evolution of rhizobial symbioses.</title>
        <authorList>
            <person name="Young N.D."/>
            <person name="Debelle F."/>
            <person name="Oldroyd G.E."/>
            <person name="Geurts R."/>
            <person name="Cannon S.B."/>
            <person name="Udvardi M.K."/>
            <person name="Benedito V.A."/>
            <person name="Mayer K.F."/>
            <person name="Gouzy J."/>
            <person name="Schoof H."/>
            <person name="Van de Peer Y."/>
            <person name="Proost S."/>
            <person name="Cook D.R."/>
            <person name="Meyers B.C."/>
            <person name="Spannagl M."/>
            <person name="Cheung F."/>
            <person name="De Mita S."/>
            <person name="Krishnakumar V."/>
            <person name="Gundlach H."/>
            <person name="Zhou S."/>
            <person name="Mudge J."/>
            <person name="Bharti A.K."/>
            <person name="Murray J.D."/>
            <person name="Naoumkina M.A."/>
            <person name="Rosen B."/>
            <person name="Silverstein K.A."/>
            <person name="Tang H."/>
            <person name="Rombauts S."/>
            <person name="Zhao P.X."/>
            <person name="Zhou P."/>
            <person name="Barbe V."/>
            <person name="Bardou P."/>
            <person name="Bechner M."/>
            <person name="Bellec A."/>
            <person name="Berger A."/>
            <person name="Berges H."/>
            <person name="Bidwell S."/>
            <person name="Bisseling T."/>
            <person name="Choisne N."/>
            <person name="Couloux A."/>
            <person name="Denny R."/>
            <person name="Deshpande S."/>
            <person name="Dai X."/>
            <person name="Doyle J.J."/>
            <person name="Dudez A.M."/>
            <person name="Farmer A.D."/>
            <person name="Fouteau S."/>
            <person name="Franken C."/>
            <person name="Gibelin C."/>
            <person name="Gish J."/>
            <person name="Goldstein S."/>
            <person name="Gonzalez A.J."/>
            <person name="Green P.J."/>
            <person name="Hallab A."/>
            <person name="Hartog M."/>
            <person name="Hua A."/>
            <person name="Humphray S.J."/>
            <person name="Jeong D.H."/>
            <person name="Jing Y."/>
            <person name="Jocker A."/>
            <person name="Kenton S.M."/>
            <person name="Kim D.J."/>
            <person name="Klee K."/>
            <person name="Lai H."/>
            <person name="Lang C."/>
            <person name="Lin S."/>
            <person name="Macmil S.L."/>
            <person name="Magdelenat G."/>
            <person name="Matthews L."/>
            <person name="McCorrison J."/>
            <person name="Monaghan E.L."/>
            <person name="Mun J.H."/>
            <person name="Najar F.Z."/>
            <person name="Nicholson C."/>
            <person name="Noirot C."/>
            <person name="O'Bleness M."/>
            <person name="Paule C.R."/>
            <person name="Poulain J."/>
            <person name="Prion F."/>
            <person name="Qin B."/>
            <person name="Qu C."/>
            <person name="Retzel E.F."/>
            <person name="Riddle C."/>
            <person name="Sallet E."/>
            <person name="Samain S."/>
            <person name="Samson N."/>
            <person name="Sanders I."/>
            <person name="Saurat O."/>
            <person name="Scarpelli C."/>
            <person name="Schiex T."/>
            <person name="Segurens B."/>
            <person name="Severin A.J."/>
            <person name="Sherrier D.J."/>
            <person name="Shi R."/>
            <person name="Sims S."/>
            <person name="Singer S.R."/>
            <person name="Sinharoy S."/>
            <person name="Sterck L."/>
            <person name="Viollet A."/>
            <person name="Wang B.B."/>
            <person name="Wang K."/>
            <person name="Wang M."/>
            <person name="Wang X."/>
            <person name="Warfsmann J."/>
            <person name="Weissenbach J."/>
            <person name="White D.D."/>
            <person name="White J.D."/>
            <person name="Wiley G.B."/>
            <person name="Wincker P."/>
            <person name="Xing Y."/>
            <person name="Yang L."/>
            <person name="Yao Z."/>
            <person name="Ying F."/>
            <person name="Zhai J."/>
            <person name="Zhou L."/>
            <person name="Zuber A."/>
            <person name="Denarie J."/>
            <person name="Dixon R.A."/>
            <person name="May G.D."/>
            <person name="Schwartz D.C."/>
            <person name="Rogers J."/>
            <person name="Quetier F."/>
            <person name="Town C.D."/>
            <person name="Roe B.A."/>
        </authorList>
    </citation>
    <scope>NUCLEOTIDE SEQUENCE [LARGE SCALE GENOMIC DNA]</scope>
    <source>
        <strain evidence="2">A17</strain>
        <strain evidence="3 4">cv. Jemalong A17</strain>
    </source>
</reference>
<protein>
    <submittedName>
        <fullName evidence="2 3">Uncharacterized protein</fullName>
    </submittedName>
</protein>
<organism evidence="2 4">
    <name type="scientific">Medicago truncatula</name>
    <name type="common">Barrel medic</name>
    <name type="synonym">Medicago tribuloides</name>
    <dbReference type="NCBI Taxonomy" id="3880"/>
    <lineage>
        <taxon>Eukaryota</taxon>
        <taxon>Viridiplantae</taxon>
        <taxon>Streptophyta</taxon>
        <taxon>Embryophyta</taxon>
        <taxon>Tracheophyta</taxon>
        <taxon>Spermatophyta</taxon>
        <taxon>Magnoliopsida</taxon>
        <taxon>eudicotyledons</taxon>
        <taxon>Gunneridae</taxon>
        <taxon>Pentapetalae</taxon>
        <taxon>rosids</taxon>
        <taxon>fabids</taxon>
        <taxon>Fabales</taxon>
        <taxon>Fabaceae</taxon>
        <taxon>Papilionoideae</taxon>
        <taxon>50 kb inversion clade</taxon>
        <taxon>NPAAA clade</taxon>
        <taxon>Hologalegina</taxon>
        <taxon>IRL clade</taxon>
        <taxon>Trifolieae</taxon>
        <taxon>Medicago</taxon>
    </lineage>
</organism>
<evidence type="ECO:0000313" key="3">
    <source>
        <dbReference type="EnsemblPlants" id="KEH19967"/>
    </source>
</evidence>
<accession>A0A072TRE9</accession>
<evidence type="ECO:0000313" key="2">
    <source>
        <dbReference type="EMBL" id="KEH19967.1"/>
    </source>
</evidence>
<evidence type="ECO:0000256" key="1">
    <source>
        <dbReference type="SAM" id="MobiDB-lite"/>
    </source>
</evidence>
<dbReference type="Proteomes" id="UP000002051">
    <property type="component" value="Chromosome 8"/>
</dbReference>
<evidence type="ECO:0000313" key="4">
    <source>
        <dbReference type="Proteomes" id="UP000002051"/>
    </source>
</evidence>
<reference evidence="2 4" key="2">
    <citation type="journal article" date="2014" name="BMC Genomics">
        <title>An improved genome release (version Mt4.0) for the model legume Medicago truncatula.</title>
        <authorList>
            <person name="Tang H."/>
            <person name="Krishnakumar V."/>
            <person name="Bidwell S."/>
            <person name="Rosen B."/>
            <person name="Chan A."/>
            <person name="Zhou S."/>
            <person name="Gentzbittel L."/>
            <person name="Childs K.L."/>
            <person name="Yandell M."/>
            <person name="Gundlach H."/>
            <person name="Mayer K.F."/>
            <person name="Schwartz D.C."/>
            <person name="Town C.D."/>
        </authorList>
    </citation>
    <scope>GENOME REANNOTATION</scope>
    <source>
        <strain evidence="2">A17</strain>
        <strain evidence="3 4">cv. Jemalong A17</strain>
    </source>
</reference>
<reference evidence="3" key="3">
    <citation type="submission" date="2015-04" db="UniProtKB">
        <authorList>
            <consortium name="EnsemblPlants"/>
        </authorList>
    </citation>
    <scope>IDENTIFICATION</scope>
    <source>
        <strain evidence="3">cv. Jemalong A17</strain>
    </source>
</reference>
<dbReference type="EnsemblPlants" id="KEH19967">
    <property type="protein sequence ID" value="KEH19967"/>
    <property type="gene ID" value="MTR_8g063960"/>
</dbReference>
<dbReference type="HOGENOM" id="CLU_1284987_0_0_1"/>
<gene>
    <name evidence="2" type="ordered locus">MTR_8g063960</name>
</gene>
<keyword evidence="4" id="KW-1185">Reference proteome</keyword>
<dbReference type="EMBL" id="CM001224">
    <property type="protein sequence ID" value="KEH19967.1"/>
    <property type="molecule type" value="Genomic_DNA"/>
</dbReference>
<sequence>MCTSIREGIKWKKSVPYTRLISEILYQGRLLQKVQDLGVSSDEELGTKTGKVVNGTMLGFMKIIWKMDVIISKNDLKLSARTTDLLDDFPPISLEDPLVVIAEYIAAYYKETGVPIKRDQIPDKIDRAKQAKANKQVLELSSGLEVDGLTQAALSLKDLVHEDPKEDVSRKQTEDREQVRKLPPDLQGKDVVESSELVASLMKVNKESVASNARP</sequence>
<proteinExistence type="predicted"/>
<name>A0A072TRE9_MEDTR</name>
<dbReference type="AlphaFoldDB" id="A0A072TRE9"/>
<feature type="region of interest" description="Disordered" evidence="1">
    <location>
        <begin position="163"/>
        <end position="191"/>
    </location>
</feature>